<feature type="transmembrane region" description="Helical" evidence="6">
    <location>
        <begin position="20"/>
        <end position="42"/>
    </location>
</feature>
<dbReference type="GO" id="GO:0005886">
    <property type="term" value="C:plasma membrane"/>
    <property type="evidence" value="ECO:0007669"/>
    <property type="project" value="UniProtKB-SubCell"/>
</dbReference>
<dbReference type="InterPro" id="IPR011743">
    <property type="entry name" value="Caa3_sub_IV"/>
</dbReference>
<evidence type="ECO:0000313" key="8">
    <source>
        <dbReference type="Proteomes" id="UP000214646"/>
    </source>
</evidence>
<dbReference type="OrthoDB" id="9973041at2"/>
<keyword evidence="5 6" id="KW-0472">Membrane</keyword>
<dbReference type="InterPro" id="IPR005171">
    <property type="entry name" value="Cyt_c_oxidase_su4_prok"/>
</dbReference>
<feature type="transmembrane region" description="Helical" evidence="6">
    <location>
        <begin position="76"/>
        <end position="96"/>
    </location>
</feature>
<dbReference type="Proteomes" id="UP000214646">
    <property type="component" value="Unassembled WGS sequence"/>
</dbReference>
<sequence length="107" mass="11686">MSALKETVFEKDEHKVPPTSASLTTFVVLAVLAAVQLAVGFSDLGPLKVLANLLIAGVQTSVLGLFFMDVKQGDKLTWLCIGASVFWTGLMFLFILTDYLTRHYAAY</sequence>
<accession>A0A225D5G2</accession>
<evidence type="ECO:0000313" key="7">
    <source>
        <dbReference type="EMBL" id="OWK36203.1"/>
    </source>
</evidence>
<feature type="transmembrane region" description="Helical" evidence="6">
    <location>
        <begin position="49"/>
        <end position="70"/>
    </location>
</feature>
<evidence type="ECO:0008006" key="9">
    <source>
        <dbReference type="Google" id="ProtNLM"/>
    </source>
</evidence>
<dbReference type="NCBIfam" id="TIGR02229">
    <property type="entry name" value="caa3_sub_IV"/>
    <property type="match status" value="1"/>
</dbReference>
<keyword evidence="3 6" id="KW-0812">Transmembrane</keyword>
<evidence type="ECO:0000256" key="2">
    <source>
        <dbReference type="ARBA" id="ARBA00022475"/>
    </source>
</evidence>
<keyword evidence="8" id="KW-1185">Reference proteome</keyword>
<dbReference type="AlphaFoldDB" id="A0A225D5G2"/>
<keyword evidence="2" id="KW-1003">Cell membrane</keyword>
<dbReference type="RefSeq" id="WP_088259245.1">
    <property type="nucleotide sequence ID" value="NZ_NIDE01000017.1"/>
</dbReference>
<organism evidence="7 8">
    <name type="scientific">Fimbriiglobus ruber</name>
    <dbReference type="NCBI Taxonomy" id="1908690"/>
    <lineage>
        <taxon>Bacteria</taxon>
        <taxon>Pseudomonadati</taxon>
        <taxon>Planctomycetota</taxon>
        <taxon>Planctomycetia</taxon>
        <taxon>Gemmatales</taxon>
        <taxon>Gemmataceae</taxon>
        <taxon>Fimbriiglobus</taxon>
    </lineage>
</organism>
<evidence type="ECO:0000256" key="4">
    <source>
        <dbReference type="ARBA" id="ARBA00022989"/>
    </source>
</evidence>
<dbReference type="EMBL" id="NIDE01000017">
    <property type="protein sequence ID" value="OWK36203.1"/>
    <property type="molecule type" value="Genomic_DNA"/>
</dbReference>
<proteinExistence type="predicted"/>
<evidence type="ECO:0000256" key="5">
    <source>
        <dbReference type="ARBA" id="ARBA00023136"/>
    </source>
</evidence>
<protein>
    <recommendedName>
        <fullName evidence="9">Oxidase</fullName>
    </recommendedName>
</protein>
<name>A0A225D5G2_9BACT</name>
<comment type="subcellular location">
    <subcellularLocation>
        <location evidence="1">Cell membrane</location>
        <topology evidence="1">Multi-pass membrane protein</topology>
    </subcellularLocation>
</comment>
<dbReference type="Pfam" id="PF03626">
    <property type="entry name" value="COX4_pro"/>
    <property type="match status" value="1"/>
</dbReference>
<evidence type="ECO:0000256" key="3">
    <source>
        <dbReference type="ARBA" id="ARBA00022692"/>
    </source>
</evidence>
<gene>
    <name evidence="7" type="ORF">FRUB_08766</name>
</gene>
<comment type="caution">
    <text evidence="7">The sequence shown here is derived from an EMBL/GenBank/DDBJ whole genome shotgun (WGS) entry which is preliminary data.</text>
</comment>
<evidence type="ECO:0000256" key="1">
    <source>
        <dbReference type="ARBA" id="ARBA00004651"/>
    </source>
</evidence>
<keyword evidence="4 6" id="KW-1133">Transmembrane helix</keyword>
<evidence type="ECO:0000256" key="6">
    <source>
        <dbReference type="SAM" id="Phobius"/>
    </source>
</evidence>
<reference evidence="8" key="1">
    <citation type="submission" date="2017-06" db="EMBL/GenBank/DDBJ databases">
        <title>Genome analysis of Fimbriiglobus ruber SP5, the first member of the order Planctomycetales with confirmed chitinolytic capability.</title>
        <authorList>
            <person name="Ravin N.V."/>
            <person name="Rakitin A.L."/>
            <person name="Ivanova A.A."/>
            <person name="Beletsky A.V."/>
            <person name="Kulichevskaya I.S."/>
            <person name="Mardanov A.V."/>
            <person name="Dedysh S.N."/>
        </authorList>
    </citation>
    <scope>NUCLEOTIDE SEQUENCE [LARGE SCALE GENOMIC DNA]</scope>
    <source>
        <strain evidence="8">SP5</strain>
    </source>
</reference>